<dbReference type="GO" id="GO:0043456">
    <property type="term" value="P:regulation of pentose-phosphate shunt"/>
    <property type="evidence" value="ECO:0007669"/>
    <property type="project" value="TreeGrafter"/>
</dbReference>
<dbReference type="InterPro" id="IPR051695">
    <property type="entry name" value="Phosphoglycerate_Mutase"/>
</dbReference>
<dbReference type="InterPro" id="IPR029033">
    <property type="entry name" value="His_PPase_superfam"/>
</dbReference>
<feature type="binding site" evidence="3">
    <location>
        <position position="57"/>
    </location>
    <ligand>
        <name>substrate</name>
    </ligand>
</feature>
<dbReference type="CDD" id="cd07067">
    <property type="entry name" value="HP_PGM_like"/>
    <property type="match status" value="1"/>
</dbReference>
<proteinExistence type="predicted"/>
<dbReference type="GO" id="GO:0045820">
    <property type="term" value="P:negative regulation of glycolytic process"/>
    <property type="evidence" value="ECO:0007669"/>
    <property type="project" value="TreeGrafter"/>
</dbReference>
<dbReference type="Pfam" id="PF00300">
    <property type="entry name" value="His_Phos_1"/>
    <property type="match status" value="1"/>
</dbReference>
<evidence type="ECO:0000256" key="2">
    <source>
        <dbReference type="PIRSR" id="PIRSR613078-1"/>
    </source>
</evidence>
<feature type="binding site" evidence="3">
    <location>
        <begin position="7"/>
        <end position="14"/>
    </location>
    <ligand>
        <name>substrate</name>
    </ligand>
</feature>
<dbReference type="PANTHER" id="PTHR46517">
    <property type="entry name" value="FRUCTOSE-2,6-BISPHOSPHATASE TIGAR"/>
    <property type="match status" value="1"/>
</dbReference>
<protein>
    <submittedName>
        <fullName evidence="4">Histidine phosphatase family protein</fullName>
    </submittedName>
</protein>
<dbReference type="GO" id="GO:0005829">
    <property type="term" value="C:cytosol"/>
    <property type="evidence" value="ECO:0007669"/>
    <property type="project" value="TreeGrafter"/>
</dbReference>
<dbReference type="EMBL" id="DXBG01000095">
    <property type="protein sequence ID" value="HIZ65044.1"/>
    <property type="molecule type" value="Genomic_DNA"/>
</dbReference>
<dbReference type="GO" id="GO:0004331">
    <property type="term" value="F:fructose-2,6-bisphosphate 2-phosphatase activity"/>
    <property type="evidence" value="ECO:0007669"/>
    <property type="project" value="TreeGrafter"/>
</dbReference>
<evidence type="ECO:0000256" key="3">
    <source>
        <dbReference type="PIRSR" id="PIRSR613078-2"/>
    </source>
</evidence>
<accession>A0A9D2FPL2</accession>
<gene>
    <name evidence="4" type="ORF">H9809_03940</name>
</gene>
<keyword evidence="1" id="KW-0378">Hydrolase</keyword>
<dbReference type="PROSITE" id="PS00175">
    <property type="entry name" value="PG_MUTASE"/>
    <property type="match status" value="1"/>
</dbReference>
<reference evidence="4" key="1">
    <citation type="journal article" date="2021" name="PeerJ">
        <title>Extensive microbial diversity within the chicken gut microbiome revealed by metagenomics and culture.</title>
        <authorList>
            <person name="Gilroy R."/>
            <person name="Ravi A."/>
            <person name="Getino M."/>
            <person name="Pursley I."/>
            <person name="Horton D.L."/>
            <person name="Alikhan N.F."/>
            <person name="Baker D."/>
            <person name="Gharbi K."/>
            <person name="Hall N."/>
            <person name="Watson M."/>
            <person name="Adriaenssens E.M."/>
            <person name="Foster-Nyarko E."/>
            <person name="Jarju S."/>
            <person name="Secka A."/>
            <person name="Antonio M."/>
            <person name="Oren A."/>
            <person name="Chaudhuri R.R."/>
            <person name="La Ragione R."/>
            <person name="Hildebrand F."/>
            <person name="Pallen M.J."/>
        </authorList>
    </citation>
    <scope>NUCLEOTIDE SEQUENCE</scope>
    <source>
        <strain evidence="4">1068</strain>
    </source>
</reference>
<comment type="caution">
    <text evidence="4">The sequence shown here is derived from an EMBL/GenBank/DDBJ whole genome shotgun (WGS) entry which is preliminary data.</text>
</comment>
<dbReference type="SMART" id="SM00855">
    <property type="entry name" value="PGAM"/>
    <property type="match status" value="1"/>
</dbReference>
<evidence type="ECO:0000256" key="1">
    <source>
        <dbReference type="ARBA" id="ARBA00022801"/>
    </source>
</evidence>
<dbReference type="Gene3D" id="3.40.50.1240">
    <property type="entry name" value="Phosphoglycerate mutase-like"/>
    <property type="match status" value="1"/>
</dbReference>
<feature type="active site" description="Tele-phosphohistidine intermediate" evidence="2">
    <location>
        <position position="8"/>
    </location>
</feature>
<evidence type="ECO:0000313" key="5">
    <source>
        <dbReference type="Proteomes" id="UP000824056"/>
    </source>
</evidence>
<dbReference type="InterPro" id="IPR001345">
    <property type="entry name" value="PG/BPGM_mutase_AS"/>
</dbReference>
<evidence type="ECO:0000313" key="4">
    <source>
        <dbReference type="EMBL" id="HIZ65044.1"/>
    </source>
</evidence>
<dbReference type="PANTHER" id="PTHR46517:SF1">
    <property type="entry name" value="FRUCTOSE-2,6-BISPHOSPHATASE TIGAR"/>
    <property type="match status" value="1"/>
</dbReference>
<dbReference type="SUPFAM" id="SSF53254">
    <property type="entry name" value="Phosphoglycerate mutase-like"/>
    <property type="match status" value="1"/>
</dbReference>
<feature type="active site" description="Proton donor/acceptor" evidence="2">
    <location>
        <position position="81"/>
    </location>
</feature>
<dbReference type="Proteomes" id="UP000824056">
    <property type="component" value="Unassembled WGS sequence"/>
</dbReference>
<reference evidence="4" key="2">
    <citation type="submission" date="2021-04" db="EMBL/GenBank/DDBJ databases">
        <authorList>
            <person name="Gilroy R."/>
        </authorList>
    </citation>
    <scope>NUCLEOTIDE SEQUENCE</scope>
    <source>
        <strain evidence="4">1068</strain>
    </source>
</reference>
<sequence length="201" mass="23036">MKIYVIRHGQTLWNAQGRLQGAADIPLNDNGTRLARITGQALKEVPFFCCFTSPLKRARDTASLILEGRDVPIFQEERIREISFGEWEGQDMASLPQDMLDNFFHHPQNFKAPAGGESFTHLQNRTKEFFYELASREDFQDKTILVSTHGCAMRAFLQNVYKDPSLENFWHGKVPPNCGVNIIEINQGKTLLLKEDVVFYQ</sequence>
<name>A0A9D2FPL2_9FIRM</name>
<dbReference type="AlphaFoldDB" id="A0A9D2FPL2"/>
<dbReference type="InterPro" id="IPR013078">
    <property type="entry name" value="His_Pase_superF_clade-1"/>
</dbReference>
<organism evidence="4 5">
    <name type="scientific">Candidatus Blautia pullicola</name>
    <dbReference type="NCBI Taxonomy" id="2838498"/>
    <lineage>
        <taxon>Bacteria</taxon>
        <taxon>Bacillati</taxon>
        <taxon>Bacillota</taxon>
        <taxon>Clostridia</taxon>
        <taxon>Lachnospirales</taxon>
        <taxon>Lachnospiraceae</taxon>
        <taxon>Blautia</taxon>
    </lineage>
</organism>